<feature type="transmembrane region" description="Helical" evidence="1">
    <location>
        <begin position="6"/>
        <end position="29"/>
    </location>
</feature>
<protein>
    <submittedName>
        <fullName evidence="2">Uncharacterized protein</fullName>
    </submittedName>
</protein>
<evidence type="ECO:0000313" key="2">
    <source>
        <dbReference type="EMBL" id="KIK04157.1"/>
    </source>
</evidence>
<sequence>MNLNSARFFISFIYVQTTTLLVLVHLNALPHQRILRLFQPQYESRLPRAHASPFAALLAGCGAFTDSLARGVDIQRGNGGVQAVVLGRRLRLRRGVRP</sequence>
<keyword evidence="1" id="KW-0812">Transmembrane</keyword>
<dbReference type="EMBL" id="KN838572">
    <property type="protein sequence ID" value="KIK04157.1"/>
    <property type="molecule type" value="Genomic_DNA"/>
</dbReference>
<evidence type="ECO:0000256" key="1">
    <source>
        <dbReference type="SAM" id="Phobius"/>
    </source>
</evidence>
<keyword evidence="1" id="KW-0472">Membrane</keyword>
<keyword evidence="1" id="KW-1133">Transmembrane helix</keyword>
<reference evidence="3" key="2">
    <citation type="submission" date="2015-01" db="EMBL/GenBank/DDBJ databases">
        <title>Evolutionary Origins and Diversification of the Mycorrhizal Mutualists.</title>
        <authorList>
            <consortium name="DOE Joint Genome Institute"/>
            <consortium name="Mycorrhizal Genomics Consortium"/>
            <person name="Kohler A."/>
            <person name="Kuo A."/>
            <person name="Nagy L.G."/>
            <person name="Floudas D."/>
            <person name="Copeland A."/>
            <person name="Barry K.W."/>
            <person name="Cichocki N."/>
            <person name="Veneault-Fourrey C."/>
            <person name="LaButti K."/>
            <person name="Lindquist E.A."/>
            <person name="Lipzen A."/>
            <person name="Lundell T."/>
            <person name="Morin E."/>
            <person name="Murat C."/>
            <person name="Riley R."/>
            <person name="Ohm R."/>
            <person name="Sun H."/>
            <person name="Tunlid A."/>
            <person name="Henrissat B."/>
            <person name="Grigoriev I.V."/>
            <person name="Hibbett D.S."/>
            <person name="Martin F."/>
        </authorList>
    </citation>
    <scope>NUCLEOTIDE SEQUENCE [LARGE SCALE GENOMIC DNA]</scope>
    <source>
        <strain evidence="3">LaAM-08-1</strain>
    </source>
</reference>
<evidence type="ECO:0000313" key="3">
    <source>
        <dbReference type="Proteomes" id="UP000054477"/>
    </source>
</evidence>
<keyword evidence="3" id="KW-1185">Reference proteome</keyword>
<accession>A0A0C9Y263</accession>
<gene>
    <name evidence="2" type="ORF">K443DRAFT_431202</name>
</gene>
<dbReference type="HOGENOM" id="CLU_2333924_0_0_1"/>
<proteinExistence type="predicted"/>
<dbReference type="AlphaFoldDB" id="A0A0C9Y263"/>
<name>A0A0C9Y263_9AGAR</name>
<reference evidence="2 3" key="1">
    <citation type="submission" date="2014-04" db="EMBL/GenBank/DDBJ databases">
        <authorList>
            <consortium name="DOE Joint Genome Institute"/>
            <person name="Kuo A."/>
            <person name="Kohler A."/>
            <person name="Nagy L.G."/>
            <person name="Floudas D."/>
            <person name="Copeland A."/>
            <person name="Barry K.W."/>
            <person name="Cichocki N."/>
            <person name="Veneault-Fourrey C."/>
            <person name="LaButti K."/>
            <person name="Lindquist E.A."/>
            <person name="Lipzen A."/>
            <person name="Lundell T."/>
            <person name="Morin E."/>
            <person name="Murat C."/>
            <person name="Sun H."/>
            <person name="Tunlid A."/>
            <person name="Henrissat B."/>
            <person name="Grigoriev I.V."/>
            <person name="Hibbett D.S."/>
            <person name="Martin F."/>
            <person name="Nordberg H.P."/>
            <person name="Cantor M.N."/>
            <person name="Hua S.X."/>
        </authorList>
    </citation>
    <scope>NUCLEOTIDE SEQUENCE [LARGE SCALE GENOMIC DNA]</scope>
    <source>
        <strain evidence="2 3">LaAM-08-1</strain>
    </source>
</reference>
<organism evidence="2 3">
    <name type="scientific">Laccaria amethystina LaAM-08-1</name>
    <dbReference type="NCBI Taxonomy" id="1095629"/>
    <lineage>
        <taxon>Eukaryota</taxon>
        <taxon>Fungi</taxon>
        <taxon>Dikarya</taxon>
        <taxon>Basidiomycota</taxon>
        <taxon>Agaricomycotina</taxon>
        <taxon>Agaricomycetes</taxon>
        <taxon>Agaricomycetidae</taxon>
        <taxon>Agaricales</taxon>
        <taxon>Agaricineae</taxon>
        <taxon>Hydnangiaceae</taxon>
        <taxon>Laccaria</taxon>
    </lineage>
</organism>
<dbReference type="Proteomes" id="UP000054477">
    <property type="component" value="Unassembled WGS sequence"/>
</dbReference>